<gene>
    <name evidence="6" type="ORF">RM543_04990</name>
</gene>
<evidence type="ECO:0000313" key="7">
    <source>
        <dbReference type="Proteomes" id="UP001265259"/>
    </source>
</evidence>
<dbReference type="InterPro" id="IPR023187">
    <property type="entry name" value="Tscrpt_reg_MarR-type_CS"/>
</dbReference>
<sequence length="195" mass="21410">MGSHSPDRTDAPKYGGLMLKGDLLGAADIPAGASVIHVIAMRLKRALGKEQAEILERVGGISVPEWRVLFMLADAGSMTQRELVNRTVIEQSQASRIMKTMEDAGLVVMERDKVDRRRWICSLTADGQALFDKVEPAMRQRRERIDGTLTSSEMLQFLEFANRIAAQASGISSNPSEESEPIGSGDATHIRETKT</sequence>
<dbReference type="SMART" id="SM00347">
    <property type="entry name" value="HTH_MARR"/>
    <property type="match status" value="1"/>
</dbReference>
<proteinExistence type="predicted"/>
<evidence type="ECO:0000256" key="1">
    <source>
        <dbReference type="ARBA" id="ARBA00023015"/>
    </source>
</evidence>
<evidence type="ECO:0000259" key="5">
    <source>
        <dbReference type="PROSITE" id="PS50995"/>
    </source>
</evidence>
<reference evidence="6 7" key="1">
    <citation type="submission" date="2023-09" db="EMBL/GenBank/DDBJ databases">
        <authorList>
            <person name="Rey-Velasco X."/>
        </authorList>
    </citation>
    <scope>NUCLEOTIDE SEQUENCE [LARGE SCALE GENOMIC DNA]</scope>
    <source>
        <strain evidence="6 7">F158</strain>
    </source>
</reference>
<protein>
    <submittedName>
        <fullName evidence="6">MarR family winged helix-turn-helix transcriptional regulator</fullName>
    </submittedName>
</protein>
<evidence type="ECO:0000256" key="3">
    <source>
        <dbReference type="ARBA" id="ARBA00023163"/>
    </source>
</evidence>
<dbReference type="InterPro" id="IPR036388">
    <property type="entry name" value="WH-like_DNA-bd_sf"/>
</dbReference>
<evidence type="ECO:0000313" key="6">
    <source>
        <dbReference type="EMBL" id="MDT0682031.1"/>
    </source>
</evidence>
<dbReference type="InterPro" id="IPR036390">
    <property type="entry name" value="WH_DNA-bd_sf"/>
</dbReference>
<dbReference type="RefSeq" id="WP_311689777.1">
    <property type="nucleotide sequence ID" value="NZ_JAVRHL010000001.1"/>
</dbReference>
<evidence type="ECO:0000256" key="2">
    <source>
        <dbReference type="ARBA" id="ARBA00023125"/>
    </source>
</evidence>
<keyword evidence="3" id="KW-0804">Transcription</keyword>
<dbReference type="InterPro" id="IPR000835">
    <property type="entry name" value="HTH_MarR-typ"/>
</dbReference>
<dbReference type="PROSITE" id="PS50995">
    <property type="entry name" value="HTH_MARR_2"/>
    <property type="match status" value="1"/>
</dbReference>
<organism evidence="6 7">
    <name type="scientific">Tropicimonas omnivorans</name>
    <dbReference type="NCBI Taxonomy" id="3075590"/>
    <lineage>
        <taxon>Bacteria</taxon>
        <taxon>Pseudomonadati</taxon>
        <taxon>Pseudomonadota</taxon>
        <taxon>Alphaproteobacteria</taxon>
        <taxon>Rhodobacterales</taxon>
        <taxon>Roseobacteraceae</taxon>
        <taxon>Tropicimonas</taxon>
    </lineage>
</organism>
<dbReference type="PROSITE" id="PS01117">
    <property type="entry name" value="HTH_MARR_1"/>
    <property type="match status" value="1"/>
</dbReference>
<dbReference type="InterPro" id="IPR039422">
    <property type="entry name" value="MarR/SlyA-like"/>
</dbReference>
<dbReference type="Proteomes" id="UP001265259">
    <property type="component" value="Unassembled WGS sequence"/>
</dbReference>
<dbReference type="EMBL" id="JAVRHL010000001">
    <property type="protein sequence ID" value="MDT0682031.1"/>
    <property type="molecule type" value="Genomic_DNA"/>
</dbReference>
<accession>A0ABU3DE85</accession>
<dbReference type="SUPFAM" id="SSF46785">
    <property type="entry name" value="Winged helix' DNA-binding domain"/>
    <property type="match status" value="1"/>
</dbReference>
<feature type="compositionally biased region" description="Low complexity" evidence="4">
    <location>
        <begin position="169"/>
        <end position="185"/>
    </location>
</feature>
<keyword evidence="1" id="KW-0805">Transcription regulation</keyword>
<feature type="region of interest" description="Disordered" evidence="4">
    <location>
        <begin position="169"/>
        <end position="195"/>
    </location>
</feature>
<name>A0ABU3DE85_9RHOB</name>
<evidence type="ECO:0000256" key="4">
    <source>
        <dbReference type="SAM" id="MobiDB-lite"/>
    </source>
</evidence>
<dbReference type="PANTHER" id="PTHR33164">
    <property type="entry name" value="TRANSCRIPTIONAL REGULATOR, MARR FAMILY"/>
    <property type="match status" value="1"/>
</dbReference>
<dbReference type="PANTHER" id="PTHR33164:SF13">
    <property type="entry name" value="4-HYDROXYPHENYLACETATE CATABOLISM PROTEIN"/>
    <property type="match status" value="1"/>
</dbReference>
<feature type="domain" description="HTH marR-type" evidence="5">
    <location>
        <begin position="33"/>
        <end position="166"/>
    </location>
</feature>
<comment type="caution">
    <text evidence="6">The sequence shown here is derived from an EMBL/GenBank/DDBJ whole genome shotgun (WGS) entry which is preliminary data.</text>
</comment>
<dbReference type="Pfam" id="PF12802">
    <property type="entry name" value="MarR_2"/>
    <property type="match status" value="1"/>
</dbReference>
<keyword evidence="2" id="KW-0238">DNA-binding</keyword>
<dbReference type="Gene3D" id="1.10.10.10">
    <property type="entry name" value="Winged helix-like DNA-binding domain superfamily/Winged helix DNA-binding domain"/>
    <property type="match status" value="1"/>
</dbReference>
<keyword evidence="7" id="KW-1185">Reference proteome</keyword>